<dbReference type="EC" id="1.1.1.100" evidence="4"/>
<dbReference type="InterPro" id="IPR057326">
    <property type="entry name" value="KR_dom"/>
</dbReference>
<keyword evidence="5" id="KW-1185">Reference proteome</keyword>
<dbReference type="Pfam" id="PF13561">
    <property type="entry name" value="adh_short_C2"/>
    <property type="match status" value="1"/>
</dbReference>
<dbReference type="PRINTS" id="PR00080">
    <property type="entry name" value="SDRFAMILY"/>
</dbReference>
<dbReference type="EMBL" id="JASNFN010000052">
    <property type="protein sequence ID" value="MDP5185473.1"/>
    <property type="molecule type" value="Genomic_DNA"/>
</dbReference>
<dbReference type="SUPFAM" id="SSF52540">
    <property type="entry name" value="P-loop containing nucleoside triphosphate hydrolases"/>
    <property type="match status" value="1"/>
</dbReference>
<dbReference type="PROSITE" id="PS00061">
    <property type="entry name" value="ADH_SHORT"/>
    <property type="match status" value="1"/>
</dbReference>
<dbReference type="SUPFAM" id="SSF51735">
    <property type="entry name" value="NAD(P)-binding Rossmann-fold domains"/>
    <property type="match status" value="1"/>
</dbReference>
<dbReference type="PANTHER" id="PTHR42879:SF2">
    <property type="entry name" value="3-OXOACYL-[ACYL-CARRIER-PROTEIN] REDUCTASE FABG"/>
    <property type="match status" value="1"/>
</dbReference>
<dbReference type="SMART" id="SM00822">
    <property type="entry name" value="PKS_KR"/>
    <property type="match status" value="1"/>
</dbReference>
<dbReference type="GO" id="GO:0004316">
    <property type="term" value="F:3-oxoacyl-[acyl-carrier-protein] reductase (NADPH) activity"/>
    <property type="evidence" value="ECO:0007669"/>
    <property type="project" value="UniProtKB-EC"/>
</dbReference>
<keyword evidence="4" id="KW-0560">Oxidoreductase</keyword>
<protein>
    <submittedName>
        <fullName evidence="4">3-oxoacyl-ACP reductase FabG</fullName>
        <ecNumber evidence="4">1.1.1.100</ecNumber>
    </submittedName>
</protein>
<dbReference type="InterPro" id="IPR050259">
    <property type="entry name" value="SDR"/>
</dbReference>
<dbReference type="InterPro" id="IPR027417">
    <property type="entry name" value="P-loop_NTPase"/>
</dbReference>
<evidence type="ECO:0000256" key="2">
    <source>
        <dbReference type="SAM" id="MobiDB-lite"/>
    </source>
</evidence>
<organism evidence="4 5">
    <name type="scientific">Blastococcus carthaginiensis</name>
    <dbReference type="NCBI Taxonomy" id="3050034"/>
    <lineage>
        <taxon>Bacteria</taxon>
        <taxon>Bacillati</taxon>
        <taxon>Actinomycetota</taxon>
        <taxon>Actinomycetes</taxon>
        <taxon>Geodermatophilales</taxon>
        <taxon>Geodermatophilaceae</taxon>
        <taxon>Blastococcus</taxon>
    </lineage>
</organism>
<dbReference type="Gene3D" id="3.40.50.720">
    <property type="entry name" value="NAD(P)-binding Rossmann-like Domain"/>
    <property type="match status" value="1"/>
</dbReference>
<dbReference type="RefSeq" id="WP_306001976.1">
    <property type="nucleotide sequence ID" value="NZ_JASNFN010000052.1"/>
</dbReference>
<gene>
    <name evidence="4" type="primary">fabG</name>
    <name evidence="4" type="ORF">QOZ88_22800</name>
</gene>
<feature type="domain" description="Ketoreductase" evidence="3">
    <location>
        <begin position="206"/>
        <end position="384"/>
    </location>
</feature>
<evidence type="ECO:0000256" key="1">
    <source>
        <dbReference type="ARBA" id="ARBA00006484"/>
    </source>
</evidence>
<evidence type="ECO:0000259" key="3">
    <source>
        <dbReference type="SMART" id="SM00822"/>
    </source>
</evidence>
<accession>A0ABT9IIS9</accession>
<name>A0ABT9IIS9_9ACTN</name>
<feature type="region of interest" description="Disordered" evidence="2">
    <location>
        <begin position="136"/>
        <end position="156"/>
    </location>
</feature>
<dbReference type="PANTHER" id="PTHR42879">
    <property type="entry name" value="3-OXOACYL-(ACYL-CARRIER-PROTEIN) REDUCTASE"/>
    <property type="match status" value="1"/>
</dbReference>
<sequence length="452" mass="46723">MVGLQGSGKSTWVAAHLAGTHDVVSKDHWPNARRREARQQRVVAGLLAAGRSVVVDNTHPAPEDRAALIALAREAGVPVRAVWLDTPPEVCLARNTARTGRARVPLVGVHATRTRFVPPSVDEGFDRVDVVRHAPRLLPPGSRRGVPAGASPGVRGGAADHVTAAATGGRNVSGAARRAPGPSAPVIAGIRDEGNDMTEAGTTASRVAIVTGAARGIGAATAQRLAQDGFAVAVLDLDEGSAKGTVEAIEAAGGRALAIGADVSDAAQVEAAVERIVTELGPPTVLVNNAGVLRDNMLFKMSDSDWDIVMNVHLKGAFLMTRAAQKHMIDQKWGRIVNLSSTSALGNRGQANYSTAKAGLQGFTKTLAIELGKFGVTANAIAPGFIETEMTKATADRMGIPFDDFIKGAASQIPVARTGKPEDIAHLVSFFVSEGAGFVSGQVVYAAGGPKA</sequence>
<evidence type="ECO:0000313" key="4">
    <source>
        <dbReference type="EMBL" id="MDP5185473.1"/>
    </source>
</evidence>
<comment type="caution">
    <text evidence="4">The sequence shown here is derived from an EMBL/GenBank/DDBJ whole genome shotgun (WGS) entry which is preliminary data.</text>
</comment>
<dbReference type="InterPro" id="IPR036291">
    <property type="entry name" value="NAD(P)-bd_dom_sf"/>
</dbReference>
<dbReference type="InterPro" id="IPR020904">
    <property type="entry name" value="Sc_DH/Rdtase_CS"/>
</dbReference>
<reference evidence="5" key="1">
    <citation type="submission" date="2023-05" db="EMBL/GenBank/DDBJ databases">
        <title>Draft genome of Pseudofrankia sp. BMG5.37.</title>
        <authorList>
            <person name="Gtari M."/>
            <person name="Ghodhbane F."/>
            <person name="Sbissi I."/>
        </authorList>
    </citation>
    <scope>NUCLEOTIDE SEQUENCE [LARGE SCALE GENOMIC DNA]</scope>
    <source>
        <strain evidence="5">BMG 814</strain>
    </source>
</reference>
<dbReference type="InterPro" id="IPR002347">
    <property type="entry name" value="SDR_fam"/>
</dbReference>
<comment type="similarity">
    <text evidence="1">Belongs to the short-chain dehydrogenases/reductases (SDR) family.</text>
</comment>
<proteinExistence type="inferred from homology"/>
<dbReference type="Pfam" id="PF13671">
    <property type="entry name" value="AAA_33"/>
    <property type="match status" value="1"/>
</dbReference>
<dbReference type="PRINTS" id="PR00081">
    <property type="entry name" value="GDHRDH"/>
</dbReference>
<dbReference type="Proteomes" id="UP001233673">
    <property type="component" value="Unassembled WGS sequence"/>
</dbReference>
<dbReference type="NCBIfam" id="NF009466">
    <property type="entry name" value="PRK12826.1-2"/>
    <property type="match status" value="1"/>
</dbReference>
<evidence type="ECO:0000313" key="5">
    <source>
        <dbReference type="Proteomes" id="UP001233673"/>
    </source>
</evidence>
<dbReference type="Gene3D" id="3.40.50.300">
    <property type="entry name" value="P-loop containing nucleotide triphosphate hydrolases"/>
    <property type="match status" value="1"/>
</dbReference>